<accession>A0A060TAW4</accession>
<dbReference type="EMBL" id="HG937692">
    <property type="protein sequence ID" value="CDP36336.1"/>
    <property type="molecule type" value="Genomic_DNA"/>
</dbReference>
<evidence type="ECO:0000256" key="1">
    <source>
        <dbReference type="SAM" id="MobiDB-lite"/>
    </source>
</evidence>
<feature type="compositionally biased region" description="Low complexity" evidence="1">
    <location>
        <begin position="176"/>
        <end position="199"/>
    </location>
</feature>
<feature type="compositionally biased region" description="Basic and acidic residues" evidence="1">
    <location>
        <begin position="526"/>
        <end position="540"/>
    </location>
</feature>
<feature type="region of interest" description="Disordered" evidence="1">
    <location>
        <begin position="526"/>
        <end position="559"/>
    </location>
</feature>
<name>A0A060TAW4_BLAAD</name>
<feature type="compositionally biased region" description="Basic and acidic residues" evidence="1">
    <location>
        <begin position="111"/>
        <end position="120"/>
    </location>
</feature>
<feature type="compositionally biased region" description="Acidic residues" evidence="1">
    <location>
        <begin position="303"/>
        <end position="314"/>
    </location>
</feature>
<reference evidence="2" key="1">
    <citation type="submission" date="2014-02" db="EMBL/GenBank/DDBJ databases">
        <authorList>
            <person name="Genoscope - CEA"/>
        </authorList>
    </citation>
    <scope>NUCLEOTIDE SEQUENCE</scope>
    <source>
        <strain evidence="2">LS3</strain>
    </source>
</reference>
<dbReference type="AlphaFoldDB" id="A0A060TAW4"/>
<feature type="compositionally biased region" description="Basic and acidic residues" evidence="1">
    <location>
        <begin position="132"/>
        <end position="141"/>
    </location>
</feature>
<proteinExistence type="predicted"/>
<evidence type="ECO:0000313" key="2">
    <source>
        <dbReference type="EMBL" id="CDP36336.1"/>
    </source>
</evidence>
<feature type="compositionally biased region" description="Low complexity" evidence="1">
    <location>
        <begin position="144"/>
        <end position="167"/>
    </location>
</feature>
<feature type="compositionally biased region" description="Polar residues" evidence="1">
    <location>
        <begin position="543"/>
        <end position="553"/>
    </location>
</feature>
<organism evidence="2">
    <name type="scientific">Blastobotrys adeninivorans</name>
    <name type="common">Yeast</name>
    <name type="synonym">Arxula adeninivorans</name>
    <dbReference type="NCBI Taxonomy" id="409370"/>
    <lineage>
        <taxon>Eukaryota</taxon>
        <taxon>Fungi</taxon>
        <taxon>Dikarya</taxon>
        <taxon>Ascomycota</taxon>
        <taxon>Saccharomycotina</taxon>
        <taxon>Dipodascomycetes</taxon>
        <taxon>Dipodascales</taxon>
        <taxon>Trichomonascaceae</taxon>
        <taxon>Blastobotrys</taxon>
    </lineage>
</organism>
<feature type="region of interest" description="Disordered" evidence="1">
    <location>
        <begin position="1"/>
        <end position="316"/>
    </location>
</feature>
<reference evidence="2" key="2">
    <citation type="submission" date="2014-06" db="EMBL/GenBank/DDBJ databases">
        <title>The complete genome of Blastobotrys (Arxula) adeninivorans LS3 - a yeast of biotechnological interest.</title>
        <authorList>
            <person name="Kunze G."/>
            <person name="Gaillardin C."/>
            <person name="Czernicka M."/>
            <person name="Durrens P."/>
            <person name="Martin T."/>
            <person name="Boer E."/>
            <person name="Gabaldon T."/>
            <person name="Cruz J."/>
            <person name="Talla E."/>
            <person name="Marck C."/>
            <person name="Goffeau A."/>
            <person name="Barbe V."/>
            <person name="Baret P."/>
            <person name="Baronian K."/>
            <person name="Beier S."/>
            <person name="Bleykasten C."/>
            <person name="Bode R."/>
            <person name="Casaregola S."/>
            <person name="Despons L."/>
            <person name="Fairhead C."/>
            <person name="Giersberg M."/>
            <person name="Gierski P."/>
            <person name="Hahnel U."/>
            <person name="Hartmann A."/>
            <person name="Jankowska D."/>
            <person name="Jubin C."/>
            <person name="Jung P."/>
            <person name="Lafontaine I."/>
            <person name="Leh-Louis V."/>
            <person name="Lemaire M."/>
            <person name="Marcet-Houben M."/>
            <person name="Mascher M."/>
            <person name="Morel G."/>
            <person name="Richard G.-F."/>
            <person name="Riechen J."/>
            <person name="Sacerdot C."/>
            <person name="Sarkar A."/>
            <person name="Savel G."/>
            <person name="Schacherer J."/>
            <person name="Sherman D."/>
            <person name="Straub M.-L."/>
            <person name="Stein N."/>
            <person name="Thierry A."/>
            <person name="Trautwein-Schult A."/>
            <person name="Westhof E."/>
            <person name="Worch S."/>
            <person name="Dujon B."/>
            <person name="Souciet J.-L."/>
            <person name="Wincker P."/>
            <person name="Scholz U."/>
            <person name="Neuveglise N."/>
        </authorList>
    </citation>
    <scope>NUCLEOTIDE SEQUENCE</scope>
    <source>
        <strain evidence="2">LS3</strain>
    </source>
</reference>
<protein>
    <submittedName>
        <fullName evidence="2">ARAD1B10626p</fullName>
    </submittedName>
</protein>
<gene>
    <name evidence="2" type="ORF">GNLVRS02_ARAD1B10626g</name>
</gene>
<feature type="compositionally biased region" description="Basic and acidic residues" evidence="1">
    <location>
        <begin position="90"/>
        <end position="102"/>
    </location>
</feature>
<sequence>MFQEDLNSPAEEVPPGGITDLTARGVQRKPVGTAPALPKISKGSEESLMRALNLGPPQISATPRGPREMPQFTNAVGPGESIGSQGRKPHQPDLHVQVERKPVNHQGYRPRSRESRERVTESSSPEYHTPSHKIETGEAYRRISGSSHPLPSPPNSANSPNLPTKRTGPPKRKPVASHAHSASNASNSSAASTVSTNSAYATPRTQSGADMASMASDAREARLSVEAPPPLPPKSPAQLRAQSPERTKRSSHSRNSSYSGEPKSPLSKISLKNAVMGHSRRPLSTSIDKISGPDEQEFSHSETEDEDFEDDNDESFERSKIATGTIRGRSNMTSSIKYWKYHILKYSKDMYLTTNPDQAHIKSPVGPSYYVDTNVGDSQFRMSFNCIDSRQPSMVVTATDKTFALAVGQGSFDQEAAAMYNALLTQGSIHLHNRSKPVRCAQYSVTLPASEGGPQRELVIGNRLEETTRLDPRTGQSYNTTRVSSKVYAFLRGQGPPDSDVILAVLRRRSPKRKRVFKDGLHWLNSKHDDNRSTEGEGGDRSGTASTSSTFETVDTEQTESDREKIGWLYILDSAVELKRQEPYIWTIITGLTTAVAYNQRKEDRERSLHHRLGKLKRWSAHAVTSLQQRQARARSSTIDGPHPN</sequence>